<dbReference type="InterPro" id="IPR010718">
    <property type="entry name" value="DUF1294"/>
</dbReference>
<dbReference type="InterPro" id="IPR012340">
    <property type="entry name" value="NA-bd_OB-fold"/>
</dbReference>
<organism evidence="5 6">
    <name type="scientific">Rhodoferax saidenbachensis</name>
    <dbReference type="NCBI Taxonomy" id="1484693"/>
    <lineage>
        <taxon>Bacteria</taxon>
        <taxon>Pseudomonadati</taxon>
        <taxon>Pseudomonadota</taxon>
        <taxon>Betaproteobacteria</taxon>
        <taxon>Burkholderiales</taxon>
        <taxon>Comamonadaceae</taxon>
        <taxon>Rhodoferax</taxon>
    </lineage>
</organism>
<evidence type="ECO:0000256" key="2">
    <source>
        <dbReference type="RuleBase" id="RU000408"/>
    </source>
</evidence>
<evidence type="ECO:0000256" key="3">
    <source>
        <dbReference type="SAM" id="Phobius"/>
    </source>
</evidence>
<reference evidence="5 6" key="1">
    <citation type="submission" date="2023-07" db="EMBL/GenBank/DDBJ databases">
        <title>Sorghum-associated microbial communities from plants grown in Nebraska, USA.</title>
        <authorList>
            <person name="Schachtman D."/>
        </authorList>
    </citation>
    <scope>NUCLEOTIDE SEQUENCE [LARGE SCALE GENOMIC DNA]</scope>
    <source>
        <strain evidence="5 6">BE308</strain>
    </source>
</reference>
<keyword evidence="3" id="KW-0812">Transmembrane</keyword>
<dbReference type="SMART" id="SM00357">
    <property type="entry name" value="CSP"/>
    <property type="match status" value="1"/>
</dbReference>
<keyword evidence="1" id="KW-0597">Phosphoprotein</keyword>
<evidence type="ECO:0000259" key="4">
    <source>
        <dbReference type="PROSITE" id="PS51857"/>
    </source>
</evidence>
<sequence length="207" mass="23018">MRFEGTIKTWHDDRGFGFIEPTGGGQELFVHIKAFPTSMGRPIVGSKVTFEVEPAAEGKKRAVRVQLPQASKSAARTNTQKGRQSRSWETSSVVALSIFAVSYVVMSLAWKLPLLVGAAYLVMSIVCAGFYWHDKVSARLGEWRTSEEALILMGVFCGWPGAIVAQQVLRHKTTKPSFRMMHWFTVVLNLTILYLVGTPLLGMLLSR</sequence>
<dbReference type="InterPro" id="IPR002059">
    <property type="entry name" value="CSP_DNA-bd"/>
</dbReference>
<dbReference type="Proteomes" id="UP001268089">
    <property type="component" value="Unassembled WGS sequence"/>
</dbReference>
<dbReference type="CDD" id="cd04458">
    <property type="entry name" value="CSP_CDS"/>
    <property type="match status" value="1"/>
</dbReference>
<dbReference type="PROSITE" id="PS00352">
    <property type="entry name" value="CSD_1"/>
    <property type="match status" value="1"/>
</dbReference>
<dbReference type="EMBL" id="JAVDXO010000008">
    <property type="protein sequence ID" value="MDR7307926.1"/>
    <property type="molecule type" value="Genomic_DNA"/>
</dbReference>
<dbReference type="PANTHER" id="PTHR12962:SF1">
    <property type="entry name" value="COLD SHOCK DOMAIN-CONTAINING PROTEIN CG9705"/>
    <property type="match status" value="1"/>
</dbReference>
<feature type="transmembrane region" description="Helical" evidence="3">
    <location>
        <begin position="181"/>
        <end position="205"/>
    </location>
</feature>
<dbReference type="InterPro" id="IPR019844">
    <property type="entry name" value="CSD_CS"/>
</dbReference>
<gene>
    <name evidence="5" type="ORF">J2X15_003231</name>
</gene>
<protein>
    <submittedName>
        <fullName evidence="5">Uncharacterized membrane protein YsdA (DUF1294 family)/cold shock CspA family protein</fullName>
    </submittedName>
</protein>
<feature type="transmembrane region" description="Helical" evidence="3">
    <location>
        <begin position="149"/>
        <end position="169"/>
    </location>
</feature>
<dbReference type="Pfam" id="PF06961">
    <property type="entry name" value="DUF1294"/>
    <property type="match status" value="1"/>
</dbReference>
<dbReference type="Pfam" id="PF00313">
    <property type="entry name" value="CSD"/>
    <property type="match status" value="1"/>
</dbReference>
<name>A0ABU1ZQU6_9BURK</name>
<accession>A0ABU1ZQU6</accession>
<evidence type="ECO:0000256" key="1">
    <source>
        <dbReference type="ARBA" id="ARBA00022553"/>
    </source>
</evidence>
<keyword evidence="3" id="KW-1133">Transmembrane helix</keyword>
<dbReference type="RefSeq" id="WP_310344544.1">
    <property type="nucleotide sequence ID" value="NZ_JAVDXO010000008.1"/>
</dbReference>
<feature type="transmembrane region" description="Helical" evidence="3">
    <location>
        <begin position="88"/>
        <end position="106"/>
    </location>
</feature>
<dbReference type="PROSITE" id="PS51857">
    <property type="entry name" value="CSD_2"/>
    <property type="match status" value="1"/>
</dbReference>
<comment type="subcellular location">
    <subcellularLocation>
        <location evidence="2">Cytoplasm</location>
    </subcellularLocation>
</comment>
<proteinExistence type="predicted"/>
<comment type="caution">
    <text evidence="5">The sequence shown here is derived from an EMBL/GenBank/DDBJ whole genome shotgun (WGS) entry which is preliminary data.</text>
</comment>
<feature type="transmembrane region" description="Helical" evidence="3">
    <location>
        <begin position="112"/>
        <end position="133"/>
    </location>
</feature>
<keyword evidence="3" id="KW-0472">Membrane</keyword>
<evidence type="ECO:0000313" key="5">
    <source>
        <dbReference type="EMBL" id="MDR7307926.1"/>
    </source>
</evidence>
<dbReference type="InterPro" id="IPR011129">
    <property type="entry name" value="CSD"/>
</dbReference>
<dbReference type="InterPro" id="IPR052069">
    <property type="entry name" value="Ca-reg_mRNA-binding_domain"/>
</dbReference>
<evidence type="ECO:0000313" key="6">
    <source>
        <dbReference type="Proteomes" id="UP001268089"/>
    </source>
</evidence>
<keyword evidence="6" id="KW-1185">Reference proteome</keyword>
<dbReference type="SUPFAM" id="SSF50249">
    <property type="entry name" value="Nucleic acid-binding proteins"/>
    <property type="match status" value="1"/>
</dbReference>
<dbReference type="PANTHER" id="PTHR12962">
    <property type="entry name" value="CALCIUM-REGULATED HEAT STABLE PROTEIN CRHSP-24-RELATED"/>
    <property type="match status" value="1"/>
</dbReference>
<dbReference type="Gene3D" id="2.40.50.140">
    <property type="entry name" value="Nucleic acid-binding proteins"/>
    <property type="match status" value="1"/>
</dbReference>
<feature type="domain" description="CSD" evidence="4">
    <location>
        <begin position="2"/>
        <end position="67"/>
    </location>
</feature>